<keyword evidence="2" id="KW-0732">Signal</keyword>
<organism evidence="3 4">
    <name type="scientific">Linnemannia elongata AG-77</name>
    <dbReference type="NCBI Taxonomy" id="1314771"/>
    <lineage>
        <taxon>Eukaryota</taxon>
        <taxon>Fungi</taxon>
        <taxon>Fungi incertae sedis</taxon>
        <taxon>Mucoromycota</taxon>
        <taxon>Mortierellomycotina</taxon>
        <taxon>Mortierellomycetes</taxon>
        <taxon>Mortierellales</taxon>
        <taxon>Mortierellaceae</taxon>
        <taxon>Linnemannia</taxon>
    </lineage>
</organism>
<evidence type="ECO:0000313" key="4">
    <source>
        <dbReference type="Proteomes" id="UP000078512"/>
    </source>
</evidence>
<dbReference type="AlphaFoldDB" id="A0A197JF04"/>
<keyword evidence="4" id="KW-1185">Reference proteome</keyword>
<gene>
    <name evidence="3" type="ORF">K457DRAFT_24896</name>
</gene>
<dbReference type="OrthoDB" id="10357090at2759"/>
<sequence>MRSAPTTLTHFLLAIVLGILSVSASVSAAAEVPLNKCQKCIADIAKAISPTCNRDVFASLLSADMDKKQQECVCPLGLDTNWLLACKLFEFCAPDTVENITKELQGRHEKSCLGAAKPETTPSGTTTALTTTTTTALDSLSTSTLLANPSNAGTGSSSVRALPNGTPVSLGNPSFMLAIGSTLITAAAMAAFLL</sequence>
<dbReference type="Proteomes" id="UP000078512">
    <property type="component" value="Unassembled WGS sequence"/>
</dbReference>
<feature type="transmembrane region" description="Helical" evidence="1">
    <location>
        <begin position="175"/>
        <end position="193"/>
    </location>
</feature>
<reference evidence="3 4" key="1">
    <citation type="submission" date="2016-05" db="EMBL/GenBank/DDBJ databases">
        <title>Genome sequencing reveals origins of a unique bacterial endosymbiosis in the earliest lineages of terrestrial Fungi.</title>
        <authorList>
            <consortium name="DOE Joint Genome Institute"/>
            <person name="Uehling J."/>
            <person name="Gryganskyi A."/>
            <person name="Hameed K."/>
            <person name="Tschaplinski T."/>
            <person name="Misztal P."/>
            <person name="Wu S."/>
            <person name="Desiro A."/>
            <person name="Vande Pol N."/>
            <person name="Du Z.-Y."/>
            <person name="Zienkiewicz A."/>
            <person name="Zienkiewicz K."/>
            <person name="Morin E."/>
            <person name="Tisserant E."/>
            <person name="Splivallo R."/>
            <person name="Hainaut M."/>
            <person name="Henrissat B."/>
            <person name="Ohm R."/>
            <person name="Kuo A."/>
            <person name="Yan J."/>
            <person name="Lipzen A."/>
            <person name="Nolan M."/>
            <person name="Labutti K."/>
            <person name="Barry K."/>
            <person name="Goldstein A."/>
            <person name="Labbe J."/>
            <person name="Schadt C."/>
            <person name="Tuskan G."/>
            <person name="Grigoriev I."/>
            <person name="Martin F."/>
            <person name="Vilgalys R."/>
            <person name="Bonito G."/>
        </authorList>
    </citation>
    <scope>NUCLEOTIDE SEQUENCE [LARGE SCALE GENOMIC DNA]</scope>
    <source>
        <strain evidence="3 4">AG-77</strain>
    </source>
</reference>
<proteinExistence type="predicted"/>
<keyword evidence="1" id="KW-0812">Transmembrane</keyword>
<dbReference type="EMBL" id="KV442114">
    <property type="protein sequence ID" value="OAQ23588.1"/>
    <property type="molecule type" value="Genomic_DNA"/>
</dbReference>
<keyword evidence="1" id="KW-0472">Membrane</keyword>
<protein>
    <recommendedName>
        <fullName evidence="5">Extracellular membrane protein CFEM domain-containing protein</fullName>
    </recommendedName>
</protein>
<accession>A0A197JF04</accession>
<keyword evidence="1" id="KW-1133">Transmembrane helix</keyword>
<evidence type="ECO:0008006" key="5">
    <source>
        <dbReference type="Google" id="ProtNLM"/>
    </source>
</evidence>
<evidence type="ECO:0000256" key="2">
    <source>
        <dbReference type="SAM" id="SignalP"/>
    </source>
</evidence>
<evidence type="ECO:0000313" key="3">
    <source>
        <dbReference type="EMBL" id="OAQ23588.1"/>
    </source>
</evidence>
<name>A0A197JF04_9FUNG</name>
<feature type="chain" id="PRO_5008275872" description="Extracellular membrane protein CFEM domain-containing protein" evidence="2">
    <location>
        <begin position="25"/>
        <end position="194"/>
    </location>
</feature>
<feature type="signal peptide" evidence="2">
    <location>
        <begin position="1"/>
        <end position="24"/>
    </location>
</feature>
<evidence type="ECO:0000256" key="1">
    <source>
        <dbReference type="SAM" id="Phobius"/>
    </source>
</evidence>